<protein>
    <submittedName>
        <fullName evidence="2">Uncharacterized protein LOC112904075</fullName>
    </submittedName>
    <submittedName>
        <fullName evidence="3">Uncharacterized protein LOC112905410</fullName>
    </submittedName>
</protein>
<dbReference type="RefSeq" id="XP_025833560.1">
    <property type="nucleotide sequence ID" value="XM_025977775.1"/>
</dbReference>
<keyword evidence="1" id="KW-1185">Reference proteome</keyword>
<dbReference type="RefSeq" id="XP_025829083.1">
    <property type="nucleotide sequence ID" value="XM_025973298.1"/>
</dbReference>
<organism evidence="1 2">
    <name type="scientific">Agrilus planipennis</name>
    <name type="common">Emerald ash borer</name>
    <name type="synonym">Agrilus marcopoli</name>
    <dbReference type="NCBI Taxonomy" id="224129"/>
    <lineage>
        <taxon>Eukaryota</taxon>
        <taxon>Metazoa</taxon>
        <taxon>Ecdysozoa</taxon>
        <taxon>Arthropoda</taxon>
        <taxon>Hexapoda</taxon>
        <taxon>Insecta</taxon>
        <taxon>Pterygota</taxon>
        <taxon>Neoptera</taxon>
        <taxon>Endopterygota</taxon>
        <taxon>Coleoptera</taxon>
        <taxon>Polyphaga</taxon>
        <taxon>Elateriformia</taxon>
        <taxon>Buprestoidea</taxon>
        <taxon>Buprestidae</taxon>
        <taxon>Agrilinae</taxon>
        <taxon>Agrilus</taxon>
    </lineage>
</organism>
<dbReference type="GeneID" id="112904075"/>
<evidence type="ECO:0000313" key="2">
    <source>
        <dbReference type="RefSeq" id="XP_025829083.1"/>
    </source>
</evidence>
<sequence>MFKFGVKSIEKREDEVMVKLLYTPRAHTMLKKLGNLPIAYLRLAVEDDCELHILRNLYQRYTFNLKDDEGESLQMVKDSTEGRLMISDGRETEKIVMQQQQQQPPQQTSISEKRKVNFVFPNNEEKCNKKKLLESRMNKPCSTMTQKQPQSPPNELVEVYDDDAFDFNSQKYSLQEL</sequence>
<evidence type="ECO:0000313" key="1">
    <source>
        <dbReference type="Proteomes" id="UP000192223"/>
    </source>
</evidence>
<dbReference type="Proteomes" id="UP000192223">
    <property type="component" value="Unplaced"/>
</dbReference>
<dbReference type="KEGG" id="apln:112905410"/>
<dbReference type="AlphaFoldDB" id="A0A7F5R283"/>
<dbReference type="OrthoDB" id="6732782at2759"/>
<dbReference type="KEGG" id="apln:112904075"/>
<accession>A0A7F5R283</accession>
<evidence type="ECO:0000313" key="3">
    <source>
        <dbReference type="RefSeq" id="XP_025833560.1"/>
    </source>
</evidence>
<proteinExistence type="predicted"/>
<reference evidence="2 3" key="1">
    <citation type="submission" date="2025-04" db="UniProtKB">
        <authorList>
            <consortium name="RefSeq"/>
        </authorList>
    </citation>
    <scope>IDENTIFICATION</scope>
    <source>
        <tissue evidence="2 3">Entire body</tissue>
    </source>
</reference>
<gene>
    <name evidence="2" type="primary">LOC112904075</name>
    <name evidence="3" type="synonym">LOC112905410</name>
</gene>
<name>A0A7F5R283_AGRPL</name>